<keyword evidence="3" id="KW-1185">Reference proteome</keyword>
<proteinExistence type="predicted"/>
<evidence type="ECO:0000313" key="3">
    <source>
        <dbReference type="Proteomes" id="UP000018680"/>
    </source>
</evidence>
<dbReference type="EMBL" id="CP006939">
    <property type="protein sequence ID" value="AHC13622.1"/>
    <property type="molecule type" value="Genomic_DNA"/>
</dbReference>
<dbReference type="HOGENOM" id="CLU_1905268_0_0_12"/>
<feature type="transmembrane region" description="Helical" evidence="1">
    <location>
        <begin position="63"/>
        <end position="81"/>
    </location>
</feature>
<sequence>MKILRMKKKSGTPSQEDVLNILRNHGRVELERRMESEQALDGESPFRRHRSIGRSAVQRAGRAAMLLFALGVLGLGSAGVMRTMSVNQMVSSEMEVFVTEIVAPGERDGYFHGFEQEMSTLIDMVILPANEAP</sequence>
<keyword evidence="1" id="KW-0472">Membrane</keyword>
<dbReference type="AlphaFoldDB" id="V5WCV6"/>
<name>V5WCV6_9SPIO</name>
<reference evidence="2 3" key="1">
    <citation type="journal article" date="2015" name="Stand. Genomic Sci.">
        <title>Complete genome sequence and description of Salinispira pacifica gen. nov., sp. nov., a novel spirochaete isolated form a hypersaline microbial mat.</title>
        <authorList>
            <person name="Ben Hania W."/>
            <person name="Joseph M."/>
            <person name="Schumann P."/>
            <person name="Bunk B."/>
            <person name="Fiebig A."/>
            <person name="Sproer C."/>
            <person name="Klenk H.P."/>
            <person name="Fardeau M.L."/>
            <person name="Spring S."/>
        </authorList>
    </citation>
    <scope>NUCLEOTIDE SEQUENCE [LARGE SCALE GENOMIC DNA]</scope>
    <source>
        <strain evidence="2 3">L21-RPul-D2</strain>
    </source>
</reference>
<protein>
    <submittedName>
        <fullName evidence="2">Uncharacterized protein</fullName>
    </submittedName>
</protein>
<organism evidence="2 3">
    <name type="scientific">Salinispira pacifica</name>
    <dbReference type="NCBI Taxonomy" id="1307761"/>
    <lineage>
        <taxon>Bacteria</taxon>
        <taxon>Pseudomonadati</taxon>
        <taxon>Spirochaetota</taxon>
        <taxon>Spirochaetia</taxon>
        <taxon>Spirochaetales</taxon>
        <taxon>Spirochaetaceae</taxon>
        <taxon>Salinispira</taxon>
    </lineage>
</organism>
<gene>
    <name evidence="2" type="ORF">L21SP2_0178</name>
</gene>
<keyword evidence="1" id="KW-0812">Transmembrane</keyword>
<dbReference type="Proteomes" id="UP000018680">
    <property type="component" value="Chromosome"/>
</dbReference>
<dbReference type="KEGG" id="slr:L21SP2_0178"/>
<evidence type="ECO:0000313" key="2">
    <source>
        <dbReference type="EMBL" id="AHC13622.1"/>
    </source>
</evidence>
<accession>V5WCV6</accession>
<dbReference type="RefSeq" id="WP_024266555.1">
    <property type="nucleotide sequence ID" value="NC_023035.1"/>
</dbReference>
<dbReference type="STRING" id="1307761.L21SP2_0178"/>
<keyword evidence="1" id="KW-1133">Transmembrane helix</keyword>
<evidence type="ECO:0000256" key="1">
    <source>
        <dbReference type="SAM" id="Phobius"/>
    </source>
</evidence>